<comment type="caution">
    <text evidence="3">The sequence shown here is derived from an EMBL/GenBank/DDBJ whole genome shotgun (WGS) entry which is preliminary data.</text>
</comment>
<sequence>MKISRLYLILMGLFAFVANGYSQEQGDNVSYGGATYVLTSDNLISNPGFEEGYTGWTDATSSAAELSSSYFSLIQSGGIDDSQYLVGTTNQGSSSAGSIGTGWSIEAGKTYYLSYHVKYLDAAATAGSEDYLRISLTNDKTSAEEPLILIGSTSVNGGGAWTQNAVCFTNTSYSYVVARFRWLSNRFGFDNFALHEASEVADNTALQALIEEAQQLYDETAEGATELMAAITTAQNFLDSSSAAEIRQAEEDLKGAIYDYMLLNATTDNPLDMTSNITNQSFEDNFEGWNNNGMQTQTNSVFTGKEGGIYIEKWVNRGSNVPNVDVSQQLTGLPNGAYVLTVATGNIQQVASGSTENNSSTPQTGVYIYAGDNQTAVDTLKDRSVSFAVFDGEVEVGYKAENATGNWVTCDNFRLFYLGFDVDVSKEYLASKIDVAKTLAEGKLQDVVRADLTTAINAAEQEYADEAATEESLAGVITQIENAIKEAEVSQAAYTELQNAIDEATELLGDGLGNDAASLSDAIDIANASAIDYTLTLEEINNATLELEKAIFVYRLANASGTAPTVTTNTNYARGSTMIFGRSTISGVIIGSLQEHGFCWSTSPEPTILDNRSTKYYSNSGYVYAIENLLPSTEYYIRAYALTAGYDVGYGDVIKVITLPKGTVSYTIQDNVTGDDRVRIGAAMESAVNYFNNLTSIKGLWLNVNFGSGTPTAEASYGGYMRFGPNASYQQTGTALHEMGHTIGVGTHSMWYGPSSPLRETGSRGLWLGDRTKKLMEFIDNDPNAYLTGDNTHMWPYGVNGANEDTGNEFLYMANALIHQALGEDGLPPTSGFATPAYSFEIADDTKYYIKSEEEQTGLLTSFIVPSATGVLMNRTMTPEEALANDSAAWQIDFNPANSYYTIKNVGTGRYFTYVSTGLNGIRTVSRETPSSSEYFHVMKGRVDVDLEPMTKRGYWIIHPESKSSPTCFYASSTATTLTSSFNIANSSTRQRWLLLTDNEVGQIELPTSIDAPEDVKDASSIKVYSNNMQVTVDNITAVSDITFYNLSGMAVATVKNVVSTYSHTLPKGVYLVKVKSVSEQVVKKVIVQ</sequence>
<dbReference type="SUPFAM" id="SSF55486">
    <property type="entry name" value="Metalloproteases ('zincins'), catalytic domain"/>
    <property type="match status" value="1"/>
</dbReference>
<evidence type="ECO:0000313" key="4">
    <source>
        <dbReference type="Proteomes" id="UP000708576"/>
    </source>
</evidence>
<keyword evidence="1" id="KW-0175">Coiled coil</keyword>
<dbReference type="Gene3D" id="2.60.120.260">
    <property type="entry name" value="Galactose-binding domain-like"/>
    <property type="match status" value="2"/>
</dbReference>
<reference evidence="3 4" key="1">
    <citation type="journal article" date="2015" name="Int. J. Syst. Evol. Microbiol.">
        <title>Carboxylicivirga linearis sp. nov., isolated from a sea cucumber culture pond.</title>
        <authorList>
            <person name="Wang F.Q."/>
            <person name="Zhou Y.X."/>
            <person name="Lin X.Z."/>
            <person name="Chen G.J."/>
            <person name="Du Z.J."/>
        </authorList>
    </citation>
    <scope>NUCLEOTIDE SEQUENCE [LARGE SCALE GENOMIC DNA]</scope>
    <source>
        <strain evidence="3 4">FB218</strain>
    </source>
</reference>
<dbReference type="RefSeq" id="WP_212216876.1">
    <property type="nucleotide sequence ID" value="NZ_JAGUCO010000013.1"/>
</dbReference>
<proteinExistence type="predicted"/>
<name>A0ABS5JXI2_9BACT</name>
<keyword evidence="4" id="KW-1185">Reference proteome</keyword>
<evidence type="ECO:0000256" key="2">
    <source>
        <dbReference type="SAM" id="SignalP"/>
    </source>
</evidence>
<evidence type="ECO:0000256" key="1">
    <source>
        <dbReference type="SAM" id="Coils"/>
    </source>
</evidence>
<dbReference type="SUPFAM" id="SSF49785">
    <property type="entry name" value="Galactose-binding domain-like"/>
    <property type="match status" value="1"/>
</dbReference>
<feature type="chain" id="PRO_5047212434" evidence="2">
    <location>
        <begin position="21"/>
        <end position="1089"/>
    </location>
</feature>
<evidence type="ECO:0000313" key="3">
    <source>
        <dbReference type="EMBL" id="MBS2099632.1"/>
    </source>
</evidence>
<dbReference type="EMBL" id="JAGUCO010000013">
    <property type="protein sequence ID" value="MBS2099632.1"/>
    <property type="molecule type" value="Genomic_DNA"/>
</dbReference>
<accession>A0ABS5JXI2</accession>
<gene>
    <name evidence="3" type="ORF">KEM10_15155</name>
</gene>
<dbReference type="InterPro" id="IPR008979">
    <property type="entry name" value="Galactose-bd-like_sf"/>
</dbReference>
<keyword evidence="2" id="KW-0732">Signal</keyword>
<feature type="signal peptide" evidence="2">
    <location>
        <begin position="1"/>
        <end position="20"/>
    </location>
</feature>
<protein>
    <submittedName>
        <fullName evidence="3">T9SS type A sorting domain-containing protein</fullName>
    </submittedName>
</protein>
<dbReference type="Proteomes" id="UP000708576">
    <property type="component" value="Unassembled WGS sequence"/>
</dbReference>
<dbReference type="NCBIfam" id="TIGR04183">
    <property type="entry name" value="Por_Secre_tail"/>
    <property type="match status" value="1"/>
</dbReference>
<organism evidence="3 4">
    <name type="scientific">Carboxylicivirga linearis</name>
    <dbReference type="NCBI Taxonomy" id="1628157"/>
    <lineage>
        <taxon>Bacteria</taxon>
        <taxon>Pseudomonadati</taxon>
        <taxon>Bacteroidota</taxon>
        <taxon>Bacteroidia</taxon>
        <taxon>Marinilabiliales</taxon>
        <taxon>Marinilabiliaceae</taxon>
        <taxon>Carboxylicivirga</taxon>
    </lineage>
</organism>
<dbReference type="InterPro" id="IPR026444">
    <property type="entry name" value="Secre_tail"/>
</dbReference>
<feature type="coiled-coil region" evidence="1">
    <location>
        <begin position="480"/>
        <end position="507"/>
    </location>
</feature>